<dbReference type="Proteomes" id="UP000194841">
    <property type="component" value="Unassembled WGS sequence"/>
</dbReference>
<name>A0A244CPS3_PSEDV</name>
<evidence type="ECO:0000259" key="1">
    <source>
        <dbReference type="Pfam" id="PF20250"/>
    </source>
</evidence>
<proteinExistence type="predicted"/>
<dbReference type="Pfam" id="PF20250">
    <property type="entry name" value="FapA_N"/>
    <property type="match status" value="1"/>
</dbReference>
<dbReference type="GO" id="GO:0000902">
    <property type="term" value="P:cell morphogenesis"/>
    <property type="evidence" value="ECO:0007669"/>
    <property type="project" value="InterPro"/>
</dbReference>
<dbReference type="EMBL" id="MWPV01000004">
    <property type="protein sequence ID" value="OUL57219.1"/>
    <property type="molecule type" value="Genomic_DNA"/>
</dbReference>
<accession>A0A244CPS3</accession>
<dbReference type="Pfam" id="PF03961">
    <property type="entry name" value="FapA"/>
    <property type="match status" value="1"/>
</dbReference>
<dbReference type="OrthoDB" id="5807941at2"/>
<dbReference type="SUPFAM" id="SSF63848">
    <property type="entry name" value="Cell-division inhibitor MinC, C-terminal domain"/>
    <property type="match status" value="1"/>
</dbReference>
<feature type="domain" description="Flagellar Assembly Protein A N-terminal region" evidence="1">
    <location>
        <begin position="69"/>
        <end position="244"/>
    </location>
</feature>
<dbReference type="InterPro" id="IPR046865">
    <property type="entry name" value="FapA_b_solenoid"/>
</dbReference>
<sequence>MFTIDSKGHVFLDLANHGTPASVSFVIDALAASQYADFAIHTDAINAFFKQDPQPNTLLVATKTDATLEIKIADDKMTATGYLKTAQGGKMMSLDAGKALLVKSGVSRGYKQALLESLLAKQFELSPGDTVHATIAQGRPATNGTDAQLEKQVTTLSERLRQPKELEDGRVDHRDFGKLASVTKGTVLIKVTPETQGTEGFNVIGDSLPPSPGQAITLSAGEGTLIPDDNPHALIAACDGVPIDTANGMRVDDIFTVDEVCVKTGHIDFDGSILITKGVDPSMKVTAKGDINILGTVDGAEITALGNISVKGGIIGHLDHDAHQLTTKVTCGGDLTLGHAQYACLSANNISVERLVSHCELTAKNSIKIAEGKKGKGIGKFIGGKILDAKHVIAAEIGSESGAKVEITMMQAAHQLIAKHETLLEQLSAADTHLFELTAKQVAVDRLGNSKQKKALQAKVDTASKHWMMQSEKIEGLLAKFDDALHFLLEHSDIKISQTLHPGVEFKLFNKTLKTSRTYPACRVTLQDNNIHIEISSSNQV</sequence>
<dbReference type="RefSeq" id="WP_086744679.1">
    <property type="nucleotide sequence ID" value="NZ_MWPV01000004.1"/>
</dbReference>
<dbReference type="PANTHER" id="PTHR38032">
    <property type="entry name" value="POLYMERASE-RELATED"/>
    <property type="match status" value="1"/>
</dbReference>
<dbReference type="PANTHER" id="PTHR38032:SF1">
    <property type="entry name" value="RNA-BINDING PROTEIN KHPB N-TERMINAL DOMAIN-CONTAINING PROTEIN"/>
    <property type="match status" value="1"/>
</dbReference>
<protein>
    <recommendedName>
        <fullName evidence="1">Flagellar Assembly Protein A N-terminal region domain-containing protein</fullName>
    </recommendedName>
</protein>
<dbReference type="InterPro" id="IPR005646">
    <property type="entry name" value="FapA"/>
</dbReference>
<evidence type="ECO:0000313" key="2">
    <source>
        <dbReference type="EMBL" id="OUL57219.1"/>
    </source>
</evidence>
<keyword evidence="3" id="KW-1185">Reference proteome</keyword>
<comment type="caution">
    <text evidence="2">The sequence shown here is derived from an EMBL/GenBank/DDBJ whole genome shotgun (WGS) entry which is preliminary data.</text>
</comment>
<dbReference type="AlphaFoldDB" id="A0A244CPS3"/>
<reference evidence="2 3" key="1">
    <citation type="submission" date="2017-02" db="EMBL/GenBank/DDBJ databases">
        <title>Pseudoalteromonas ulvae TC14 Genome.</title>
        <authorList>
            <person name="Molmeret M."/>
        </authorList>
    </citation>
    <scope>NUCLEOTIDE SEQUENCE [LARGE SCALE GENOMIC DNA]</scope>
    <source>
        <strain evidence="2">TC14</strain>
    </source>
</reference>
<evidence type="ECO:0000313" key="3">
    <source>
        <dbReference type="Proteomes" id="UP000194841"/>
    </source>
</evidence>
<dbReference type="InterPro" id="IPR046866">
    <property type="entry name" value="FapA_N"/>
</dbReference>
<organism evidence="2 3">
    <name type="scientific">Pseudoalteromonas ulvae</name>
    <dbReference type="NCBI Taxonomy" id="107327"/>
    <lineage>
        <taxon>Bacteria</taxon>
        <taxon>Pseudomonadati</taxon>
        <taxon>Pseudomonadota</taxon>
        <taxon>Gammaproteobacteria</taxon>
        <taxon>Alteromonadales</taxon>
        <taxon>Pseudoalteromonadaceae</taxon>
        <taxon>Pseudoalteromonas</taxon>
    </lineage>
</organism>
<gene>
    <name evidence="2" type="ORF">B1199_13685</name>
</gene>
<dbReference type="InterPro" id="IPR036145">
    <property type="entry name" value="MinC_C_sf"/>
</dbReference>